<organism evidence="1 2">
    <name type="scientific">Microlunatus aurantiacus</name>
    <dbReference type="NCBI Taxonomy" id="446786"/>
    <lineage>
        <taxon>Bacteria</taxon>
        <taxon>Bacillati</taxon>
        <taxon>Actinomycetota</taxon>
        <taxon>Actinomycetes</taxon>
        <taxon>Propionibacteriales</taxon>
        <taxon>Propionibacteriaceae</taxon>
        <taxon>Microlunatus</taxon>
    </lineage>
</organism>
<dbReference type="Proteomes" id="UP001500051">
    <property type="component" value="Unassembled WGS sequence"/>
</dbReference>
<dbReference type="EMBL" id="BAAAYX010000005">
    <property type="protein sequence ID" value="GAA3704086.1"/>
    <property type="molecule type" value="Genomic_DNA"/>
</dbReference>
<gene>
    <name evidence="1" type="ORF">GCM10022204_21870</name>
</gene>
<accession>A0ABP7DJC0</accession>
<evidence type="ECO:0000313" key="1">
    <source>
        <dbReference type="EMBL" id="GAA3704086.1"/>
    </source>
</evidence>
<name>A0ABP7DJC0_9ACTN</name>
<comment type="caution">
    <text evidence="1">The sequence shown here is derived from an EMBL/GenBank/DDBJ whole genome shotgun (WGS) entry which is preliminary data.</text>
</comment>
<dbReference type="RefSeq" id="WP_344812381.1">
    <property type="nucleotide sequence ID" value="NZ_BAAAYX010000005.1"/>
</dbReference>
<reference evidence="2" key="1">
    <citation type="journal article" date="2019" name="Int. J. Syst. Evol. Microbiol.">
        <title>The Global Catalogue of Microorganisms (GCM) 10K type strain sequencing project: providing services to taxonomists for standard genome sequencing and annotation.</title>
        <authorList>
            <consortium name="The Broad Institute Genomics Platform"/>
            <consortium name="The Broad Institute Genome Sequencing Center for Infectious Disease"/>
            <person name="Wu L."/>
            <person name="Ma J."/>
        </authorList>
    </citation>
    <scope>NUCLEOTIDE SEQUENCE [LARGE SCALE GENOMIC DNA]</scope>
    <source>
        <strain evidence="2">JCM 16548</strain>
    </source>
</reference>
<keyword evidence="2" id="KW-1185">Reference proteome</keyword>
<proteinExistence type="predicted"/>
<protein>
    <submittedName>
        <fullName evidence="1">Uncharacterized protein</fullName>
    </submittedName>
</protein>
<sequence>MKRIWTVAAGRNGQSDAEWGEVGVAARTVAGAHAVTQVGEIMWLVDTDSATADATAAALAPFGADLIRSARTVYEERDYAEADLIGVTGIDLSLDPPFVRNAARAYRVDPPCPVCGHHDAFDRTPRRPVRIDEAMLDEPAPDGSRPGPYGWELVNLPDGALMMSLRLVALFRDAGIAGVVTEPVQGARGTSTRMAVLRATVDVLMPCPRHTQIDGPPSCPACGTTHGSVDGSTWLPGSAVGGAEIVSRHPHRRAMIAVSPRAYRLLEGVSGTRRGEPLRVCND</sequence>
<evidence type="ECO:0000313" key="2">
    <source>
        <dbReference type="Proteomes" id="UP001500051"/>
    </source>
</evidence>